<feature type="region of interest" description="Disordered" evidence="1">
    <location>
        <begin position="1"/>
        <end position="27"/>
    </location>
</feature>
<sequence length="219" mass="24529">MLRGEPRGSTPLGDGRKRRDGQGAGGMDWWSEMRIGLGWQGCWKGKLRRGETGPGMGGRRWPEDGKGQEWAVGDVSGQLEMLDGCGESGGREEGWEEAVERRGQKGRWERKGGAGKAEGLARWPVIWRCSVKGDRRCRTWNVSGVGDDESGRRIELVVGVVYVWGLERKGEKREEEGGGRMESEGGRWRADRDDIRRRRTYCNAEEGGHHGWVGGWMSK</sequence>
<reference evidence="2 3" key="1">
    <citation type="journal article" date="2015" name="Biotechnol. Biofuels">
        <title>Enhanced degradation of softwood versus hardwood by the white-rot fungus Pycnoporus coccineus.</title>
        <authorList>
            <person name="Couturier M."/>
            <person name="Navarro D."/>
            <person name="Chevret D."/>
            <person name="Henrissat B."/>
            <person name="Piumi F."/>
            <person name="Ruiz-Duenas F.J."/>
            <person name="Martinez A.T."/>
            <person name="Grigoriev I.V."/>
            <person name="Riley R."/>
            <person name="Lipzen A."/>
            <person name="Berrin J.G."/>
            <person name="Master E.R."/>
            <person name="Rosso M.N."/>
        </authorList>
    </citation>
    <scope>NUCLEOTIDE SEQUENCE [LARGE SCALE GENOMIC DNA]</scope>
    <source>
        <strain evidence="2 3">BRFM310</strain>
    </source>
</reference>
<evidence type="ECO:0000313" key="3">
    <source>
        <dbReference type="Proteomes" id="UP000193067"/>
    </source>
</evidence>
<keyword evidence="3" id="KW-1185">Reference proteome</keyword>
<dbReference type="Proteomes" id="UP000193067">
    <property type="component" value="Unassembled WGS sequence"/>
</dbReference>
<feature type="compositionally biased region" description="Basic and acidic residues" evidence="1">
    <location>
        <begin position="89"/>
        <end position="112"/>
    </location>
</feature>
<proteinExistence type="predicted"/>
<accession>A0A1Y2II92</accession>
<evidence type="ECO:0000256" key="1">
    <source>
        <dbReference type="SAM" id="MobiDB-lite"/>
    </source>
</evidence>
<feature type="region of interest" description="Disordered" evidence="1">
    <location>
        <begin position="86"/>
        <end position="114"/>
    </location>
</feature>
<dbReference type="EMBL" id="KZ084115">
    <property type="protein sequence ID" value="OSD00900.1"/>
    <property type="molecule type" value="Genomic_DNA"/>
</dbReference>
<name>A0A1Y2II92_TRAC3</name>
<protein>
    <submittedName>
        <fullName evidence="2">Uncharacterized protein</fullName>
    </submittedName>
</protein>
<organism evidence="2 3">
    <name type="scientific">Trametes coccinea (strain BRFM310)</name>
    <name type="common">Pycnoporus coccineus</name>
    <dbReference type="NCBI Taxonomy" id="1353009"/>
    <lineage>
        <taxon>Eukaryota</taxon>
        <taxon>Fungi</taxon>
        <taxon>Dikarya</taxon>
        <taxon>Basidiomycota</taxon>
        <taxon>Agaricomycotina</taxon>
        <taxon>Agaricomycetes</taxon>
        <taxon>Polyporales</taxon>
        <taxon>Polyporaceae</taxon>
        <taxon>Trametes</taxon>
    </lineage>
</organism>
<dbReference type="AlphaFoldDB" id="A0A1Y2II92"/>
<gene>
    <name evidence="2" type="ORF">PYCCODRAFT_648952</name>
</gene>
<evidence type="ECO:0000313" key="2">
    <source>
        <dbReference type="EMBL" id="OSD00900.1"/>
    </source>
</evidence>